<keyword evidence="1" id="KW-0479">Metal-binding</keyword>
<name>A0ABN8M2L2_9CNID</name>
<evidence type="ECO:0000313" key="7">
    <source>
        <dbReference type="Proteomes" id="UP001159427"/>
    </source>
</evidence>
<evidence type="ECO:0000256" key="3">
    <source>
        <dbReference type="ARBA" id="ARBA00022833"/>
    </source>
</evidence>
<dbReference type="PROSITE" id="PS01360">
    <property type="entry name" value="ZF_MYND_1"/>
    <property type="match status" value="1"/>
</dbReference>
<gene>
    <name evidence="6" type="ORF">PEVE_00014436</name>
</gene>
<evidence type="ECO:0000256" key="2">
    <source>
        <dbReference type="ARBA" id="ARBA00022771"/>
    </source>
</evidence>
<dbReference type="SUPFAM" id="SSF144232">
    <property type="entry name" value="HIT/MYND zinc finger-like"/>
    <property type="match status" value="2"/>
</dbReference>
<keyword evidence="7" id="KW-1185">Reference proteome</keyword>
<evidence type="ECO:0000256" key="1">
    <source>
        <dbReference type="ARBA" id="ARBA00022723"/>
    </source>
</evidence>
<feature type="domain" description="MYND-type" evidence="5">
    <location>
        <begin position="7"/>
        <end position="43"/>
    </location>
</feature>
<proteinExistence type="predicted"/>
<organism evidence="6 7">
    <name type="scientific">Porites evermanni</name>
    <dbReference type="NCBI Taxonomy" id="104178"/>
    <lineage>
        <taxon>Eukaryota</taxon>
        <taxon>Metazoa</taxon>
        <taxon>Cnidaria</taxon>
        <taxon>Anthozoa</taxon>
        <taxon>Hexacorallia</taxon>
        <taxon>Scleractinia</taxon>
        <taxon>Fungiina</taxon>
        <taxon>Poritidae</taxon>
        <taxon>Porites</taxon>
    </lineage>
</organism>
<dbReference type="Pfam" id="PF14737">
    <property type="entry name" value="DUF4470"/>
    <property type="match status" value="1"/>
</dbReference>
<dbReference type="Gene3D" id="6.10.140.2220">
    <property type="match status" value="2"/>
</dbReference>
<keyword evidence="2 4" id="KW-0863">Zinc-finger</keyword>
<evidence type="ECO:0000313" key="6">
    <source>
        <dbReference type="EMBL" id="CAH3022173.1"/>
    </source>
</evidence>
<dbReference type="InterPro" id="IPR027974">
    <property type="entry name" value="DUF4470"/>
</dbReference>
<dbReference type="InterPro" id="IPR002893">
    <property type="entry name" value="Znf_MYND"/>
</dbReference>
<comment type="caution">
    <text evidence="6">The sequence shown here is derived from an EMBL/GenBank/DDBJ whole genome shotgun (WGS) entry which is preliminary data.</text>
</comment>
<evidence type="ECO:0000256" key="4">
    <source>
        <dbReference type="PROSITE-ProRule" id="PRU00134"/>
    </source>
</evidence>
<dbReference type="Proteomes" id="UP001159427">
    <property type="component" value="Unassembled WGS sequence"/>
</dbReference>
<accession>A0ABN8M2L2</accession>
<protein>
    <recommendedName>
        <fullName evidence="5">MYND-type domain-containing protein</fullName>
    </recommendedName>
</protein>
<reference evidence="6 7" key="1">
    <citation type="submission" date="2022-05" db="EMBL/GenBank/DDBJ databases">
        <authorList>
            <consortium name="Genoscope - CEA"/>
            <person name="William W."/>
        </authorList>
    </citation>
    <scope>NUCLEOTIDE SEQUENCE [LARGE SCALE GENOMIC DNA]</scope>
</reference>
<dbReference type="Pfam" id="PF01753">
    <property type="entry name" value="zf-MYND"/>
    <property type="match status" value="1"/>
</dbReference>
<dbReference type="EMBL" id="CALNXI010000209">
    <property type="protein sequence ID" value="CAH3022173.1"/>
    <property type="molecule type" value="Genomic_DNA"/>
</dbReference>
<evidence type="ECO:0000259" key="5">
    <source>
        <dbReference type="PROSITE" id="PS50865"/>
    </source>
</evidence>
<feature type="domain" description="MYND-type" evidence="5">
    <location>
        <begin position="52"/>
        <end position="90"/>
    </location>
</feature>
<keyword evidence="3" id="KW-0862">Zinc</keyword>
<dbReference type="PROSITE" id="PS50865">
    <property type="entry name" value="ZF_MYND_2"/>
    <property type="match status" value="2"/>
</dbReference>
<sequence>MNRPGHCWRCEAVCTQRCSRCGVAYYCSKQCQKQDKWRHQPQCEAAALKMQCSGCSVKQEGMLKCTNCLKSYYCNAECQRKDWERHKSFCQKAVDETLRLVEEIKFHHQIKKDNPGLLATYYWGNVPAVDLLNLSMNEGEEYSNPLALLLCGVGDPRNVLLTIASLPNVYTQQISFVINDICPCTLARTVLLLYMLYKGRGNGVSSAVVRIWYSVCISDKDFSLLISALQDLVATAELSTITDGKMEVSTAQLGQLKTVWATWLRLSELKGPWVTELRKAAHSSDSGREAGIRHYLHSIPKAHRASAQRFLDTGIFHTTTKSKELTQQNPTLTGRGRLSVLSSEFHYGIPADVFPFTGWDYKAMEKIYNSKSLPHMYTSYITDILQKSCEKMTSGRVKFYFILCDFLNIDPYLPADLSYDRITTSNLWDFYPLADMLTKFKSFLNTANPHSVMLTEAQNWPRNYMPEIIHVRPYQVGIDKLCGTALKDTQNAELVNSSGLTTVVEYLDLTEDFLRFLRSSLLVSCTDKQLASFKRKMKIPSLKYLVHSLGLQLRDFIRNENTVSPPKWALNCRRVVMLRGYERALEWKLNSDSAAEATAQ</sequence>